<feature type="transmembrane region" description="Helical" evidence="6">
    <location>
        <begin position="106"/>
        <end position="127"/>
    </location>
</feature>
<name>A0A401U8I5_9BACT</name>
<evidence type="ECO:0000256" key="1">
    <source>
        <dbReference type="ARBA" id="ARBA00004651"/>
    </source>
</evidence>
<feature type="transmembrane region" description="Helical" evidence="6">
    <location>
        <begin position="181"/>
        <end position="199"/>
    </location>
</feature>
<evidence type="ECO:0000256" key="3">
    <source>
        <dbReference type="ARBA" id="ARBA00022692"/>
    </source>
</evidence>
<dbReference type="EMBL" id="BHXQ01000002">
    <property type="protein sequence ID" value="GCC51187.1"/>
    <property type="molecule type" value="Genomic_DNA"/>
</dbReference>
<organism evidence="7 8">
    <name type="scientific">Chryseotalea sanaruensis</name>
    <dbReference type="NCBI Taxonomy" id="2482724"/>
    <lineage>
        <taxon>Bacteria</taxon>
        <taxon>Pseudomonadati</taxon>
        <taxon>Bacteroidota</taxon>
        <taxon>Cytophagia</taxon>
        <taxon>Cytophagales</taxon>
        <taxon>Chryseotaleaceae</taxon>
        <taxon>Chryseotalea</taxon>
    </lineage>
</organism>
<dbReference type="AlphaFoldDB" id="A0A401U8I5"/>
<keyword evidence="3 6" id="KW-0812">Transmembrane</keyword>
<comment type="caution">
    <text evidence="7">The sequence shown here is derived from an EMBL/GenBank/DDBJ whole genome shotgun (WGS) entry which is preliminary data.</text>
</comment>
<proteinExistence type="predicted"/>
<evidence type="ECO:0000256" key="5">
    <source>
        <dbReference type="ARBA" id="ARBA00023136"/>
    </source>
</evidence>
<evidence type="ECO:0000256" key="4">
    <source>
        <dbReference type="ARBA" id="ARBA00022989"/>
    </source>
</evidence>
<evidence type="ECO:0000313" key="7">
    <source>
        <dbReference type="EMBL" id="GCC51187.1"/>
    </source>
</evidence>
<protein>
    <recommendedName>
        <fullName evidence="9">Lysine transporter LysE</fullName>
    </recommendedName>
</protein>
<comment type="subcellular location">
    <subcellularLocation>
        <location evidence="1">Cell membrane</location>
        <topology evidence="1">Multi-pass membrane protein</topology>
    </subcellularLocation>
</comment>
<feature type="transmembrane region" description="Helical" evidence="6">
    <location>
        <begin position="147"/>
        <end position="169"/>
    </location>
</feature>
<dbReference type="InterPro" id="IPR001123">
    <property type="entry name" value="LeuE-type"/>
</dbReference>
<dbReference type="GO" id="GO:0006865">
    <property type="term" value="P:amino acid transport"/>
    <property type="evidence" value="ECO:0007669"/>
    <property type="project" value="InterPro"/>
</dbReference>
<dbReference type="OrthoDB" id="9342487at2"/>
<keyword evidence="4 6" id="KW-1133">Transmembrane helix</keyword>
<dbReference type="PANTHER" id="PTHR38825">
    <property type="entry name" value="LYSINE EXPORTER PROTEIN (LYSE/YGGA)"/>
    <property type="match status" value="1"/>
</dbReference>
<feature type="transmembrane region" description="Helical" evidence="6">
    <location>
        <begin position="75"/>
        <end position="94"/>
    </location>
</feature>
<evidence type="ECO:0008006" key="9">
    <source>
        <dbReference type="Google" id="ProtNLM"/>
    </source>
</evidence>
<accession>A0A401U8I5</accession>
<keyword evidence="8" id="KW-1185">Reference proteome</keyword>
<reference evidence="7 8" key="1">
    <citation type="submission" date="2018-11" db="EMBL/GenBank/DDBJ databases">
        <title>Chryseotalea sanarue gen. nov., sp., nov., a member of the family Cytophagaceae, isolated from a brackish lake in Hamamatsu Japan.</title>
        <authorList>
            <person name="Maejima Y."/>
            <person name="Iino T."/>
            <person name="Muraguchi Y."/>
            <person name="Fukuda K."/>
            <person name="Ohkuma M."/>
            <person name="Moriuchi R."/>
            <person name="Dohra H."/>
            <person name="Kimbara K."/>
            <person name="Shintani M."/>
        </authorList>
    </citation>
    <scope>NUCLEOTIDE SEQUENCE [LARGE SCALE GENOMIC DNA]</scope>
    <source>
        <strain evidence="7 8">Ys</strain>
    </source>
</reference>
<dbReference type="PANTHER" id="PTHR38825:SF2">
    <property type="entry name" value="LYSINE TRANSPORTER LYSE"/>
    <property type="match status" value="1"/>
</dbReference>
<dbReference type="Proteomes" id="UP000288227">
    <property type="component" value="Unassembled WGS sequence"/>
</dbReference>
<keyword evidence="5 6" id="KW-0472">Membrane</keyword>
<dbReference type="Pfam" id="PF01810">
    <property type="entry name" value="LysE"/>
    <property type="match status" value="1"/>
</dbReference>
<feature type="transmembrane region" description="Helical" evidence="6">
    <location>
        <begin position="6"/>
        <end position="28"/>
    </location>
</feature>
<dbReference type="RefSeq" id="WP_127121823.1">
    <property type="nucleotide sequence ID" value="NZ_BHXQ01000002.1"/>
</dbReference>
<keyword evidence="2" id="KW-1003">Cell membrane</keyword>
<sequence>MSVLSAFSIAFVFSFIGTIPPGTLNLSVLQLGLENKLKAAWQFSIAAALVEYPYCWIAIHFETLITSTPGIVENFERIGASVMLVLGILNLVSLRRQHIKKVDAKAFGFGKGLILGVLNPLAIPYWIAITAYLKSQHWLTINSSYDLHAYLIGVVLGALSFFMLIAYLATKAAVYMRGNSVLKYVPAATLLILGAYGLINSFL</sequence>
<evidence type="ECO:0000313" key="8">
    <source>
        <dbReference type="Proteomes" id="UP000288227"/>
    </source>
</evidence>
<evidence type="ECO:0000256" key="6">
    <source>
        <dbReference type="SAM" id="Phobius"/>
    </source>
</evidence>
<gene>
    <name evidence="7" type="ORF">SanaruYs_14070</name>
</gene>
<dbReference type="GO" id="GO:0005886">
    <property type="term" value="C:plasma membrane"/>
    <property type="evidence" value="ECO:0007669"/>
    <property type="project" value="UniProtKB-SubCell"/>
</dbReference>
<evidence type="ECO:0000256" key="2">
    <source>
        <dbReference type="ARBA" id="ARBA00022475"/>
    </source>
</evidence>